<evidence type="ECO:0000256" key="1">
    <source>
        <dbReference type="SAM" id="Phobius"/>
    </source>
</evidence>
<gene>
    <name evidence="3" type="ORF">FIV42_08735</name>
</gene>
<organism evidence="3 4">
    <name type="scientific">Persicimonas caeni</name>
    <dbReference type="NCBI Taxonomy" id="2292766"/>
    <lineage>
        <taxon>Bacteria</taxon>
        <taxon>Deltaproteobacteria</taxon>
        <taxon>Bradymonadales</taxon>
        <taxon>Bradymonadaceae</taxon>
        <taxon>Persicimonas</taxon>
    </lineage>
</organism>
<dbReference type="EMBL" id="CP041186">
    <property type="protein sequence ID" value="QDG50813.1"/>
    <property type="molecule type" value="Genomic_DNA"/>
</dbReference>
<feature type="transmembrane region" description="Helical" evidence="1">
    <location>
        <begin position="240"/>
        <end position="260"/>
    </location>
</feature>
<protein>
    <submittedName>
        <fullName evidence="3">CPBP family intramembrane metalloprotease</fullName>
    </submittedName>
</protein>
<keyword evidence="3" id="KW-0482">Metalloprotease</keyword>
<dbReference type="GO" id="GO:0006508">
    <property type="term" value="P:proteolysis"/>
    <property type="evidence" value="ECO:0007669"/>
    <property type="project" value="UniProtKB-KW"/>
</dbReference>
<reference evidence="3 4" key="1">
    <citation type="submission" date="2019-06" db="EMBL/GenBank/DDBJ databases">
        <title>Persicimonas caeni gen. nov., sp. nov., a predatory bacterium isolated from solar saltern.</title>
        <authorList>
            <person name="Wang S."/>
        </authorList>
    </citation>
    <scope>NUCLEOTIDE SEQUENCE [LARGE SCALE GENOMIC DNA]</scope>
    <source>
        <strain evidence="3 4">YN101</strain>
    </source>
</reference>
<evidence type="ECO:0000313" key="4">
    <source>
        <dbReference type="Proteomes" id="UP000315995"/>
    </source>
</evidence>
<dbReference type="Proteomes" id="UP000315995">
    <property type="component" value="Chromosome"/>
</dbReference>
<accession>A0A4Y6PRF9</accession>
<keyword evidence="3" id="KW-0645">Protease</keyword>
<dbReference type="Pfam" id="PF02517">
    <property type="entry name" value="Rce1-like"/>
    <property type="match status" value="1"/>
</dbReference>
<dbReference type="InterPro" id="IPR003675">
    <property type="entry name" value="Rce1/LyrA-like_dom"/>
</dbReference>
<evidence type="ECO:0000259" key="2">
    <source>
        <dbReference type="Pfam" id="PF02517"/>
    </source>
</evidence>
<dbReference type="GO" id="GO:0004175">
    <property type="term" value="F:endopeptidase activity"/>
    <property type="evidence" value="ECO:0007669"/>
    <property type="project" value="UniProtKB-ARBA"/>
</dbReference>
<feature type="transmembrane region" description="Helical" evidence="1">
    <location>
        <begin position="174"/>
        <end position="199"/>
    </location>
</feature>
<feature type="transmembrane region" description="Helical" evidence="1">
    <location>
        <begin position="39"/>
        <end position="58"/>
    </location>
</feature>
<dbReference type="GO" id="GO:0080120">
    <property type="term" value="P:CAAX-box protein maturation"/>
    <property type="evidence" value="ECO:0007669"/>
    <property type="project" value="UniProtKB-ARBA"/>
</dbReference>
<feature type="domain" description="CAAX prenyl protease 2/Lysostaphin resistance protein A-like" evidence="2">
    <location>
        <begin position="133"/>
        <end position="218"/>
    </location>
</feature>
<keyword evidence="1" id="KW-0472">Membrane</keyword>
<feature type="transmembrane region" description="Helical" evidence="1">
    <location>
        <begin position="206"/>
        <end position="228"/>
    </location>
</feature>
<dbReference type="AlphaFoldDB" id="A0A4Y6PRF9"/>
<feature type="transmembrane region" description="Helical" evidence="1">
    <location>
        <begin position="78"/>
        <end position="103"/>
    </location>
</feature>
<keyword evidence="4" id="KW-1185">Reference proteome</keyword>
<keyword evidence="1" id="KW-1133">Transmembrane helix</keyword>
<name>A0A4Y6PRF9_PERCE</name>
<keyword evidence="3" id="KW-0378">Hydrolase</keyword>
<dbReference type="PANTHER" id="PTHR43592">
    <property type="entry name" value="CAAX AMINO TERMINAL PROTEASE"/>
    <property type="match status" value="1"/>
</dbReference>
<evidence type="ECO:0000313" key="3">
    <source>
        <dbReference type="EMBL" id="QDG50813.1"/>
    </source>
</evidence>
<dbReference type="OrthoDB" id="158986at2"/>
<feature type="transmembrane region" description="Helical" evidence="1">
    <location>
        <begin position="12"/>
        <end position="33"/>
    </location>
</feature>
<proteinExistence type="predicted"/>
<keyword evidence="1" id="KW-0812">Transmembrane</keyword>
<sequence length="271" mass="28848">MSSFRNSIRNSNAGAYLLYFLSFVFFVFVSAVVLQVVGFHLTTIISEVVAILGAAFIWRWVTKDAAAGWPSLRPKASVGAYVALALAAIGLGFLANTIAALLVELSPWMAESAEAYSERIAELLLEASGVERVLGIIGVCVAAPICEEALFRGTILQEERKVEGVGVAVVVNGILFSAFHVNPVSAIGLAILGAFFAHITIRSGSLIPAIVAHAVVNTTNAVVLPEIMPEAADPNAPIEIPQLLMLMAGLAALSSFFWWLSVHLMRKRTGD</sequence>
<dbReference type="RefSeq" id="WP_141197305.1">
    <property type="nucleotide sequence ID" value="NZ_CP041186.1"/>
</dbReference>
<accession>A0A5B8Y336</accession>
<dbReference type="GO" id="GO:0008237">
    <property type="term" value="F:metallopeptidase activity"/>
    <property type="evidence" value="ECO:0007669"/>
    <property type="project" value="UniProtKB-KW"/>
</dbReference>
<dbReference type="PANTHER" id="PTHR43592:SF15">
    <property type="entry name" value="CAAX AMINO TERMINAL PROTEASE FAMILY PROTEIN"/>
    <property type="match status" value="1"/>
</dbReference>